<dbReference type="OrthoDB" id="10251741at2759"/>
<dbReference type="SMART" id="SM00320">
    <property type="entry name" value="WD40"/>
    <property type="match status" value="1"/>
</dbReference>
<keyword evidence="1" id="KW-0853">WD repeat</keyword>
<feature type="repeat" description="WD" evidence="1">
    <location>
        <begin position="18"/>
        <end position="60"/>
    </location>
</feature>
<organism evidence="3 4">
    <name type="scientific">Rhizopogon vesiculosus</name>
    <dbReference type="NCBI Taxonomy" id="180088"/>
    <lineage>
        <taxon>Eukaryota</taxon>
        <taxon>Fungi</taxon>
        <taxon>Dikarya</taxon>
        <taxon>Basidiomycota</taxon>
        <taxon>Agaricomycotina</taxon>
        <taxon>Agaricomycetes</taxon>
        <taxon>Agaricomycetidae</taxon>
        <taxon>Boletales</taxon>
        <taxon>Suillineae</taxon>
        <taxon>Rhizopogonaceae</taxon>
        <taxon>Rhizopogon</taxon>
    </lineage>
</organism>
<name>A0A1J8Q758_9AGAM</name>
<dbReference type="AlphaFoldDB" id="A0A1J8Q758"/>
<dbReference type="InterPro" id="IPR015943">
    <property type="entry name" value="WD40/YVTN_repeat-like_dom_sf"/>
</dbReference>
<evidence type="ECO:0000313" key="4">
    <source>
        <dbReference type="Proteomes" id="UP000183567"/>
    </source>
</evidence>
<feature type="region of interest" description="Disordered" evidence="2">
    <location>
        <begin position="77"/>
        <end position="103"/>
    </location>
</feature>
<evidence type="ECO:0000313" key="3">
    <source>
        <dbReference type="EMBL" id="OJA09489.1"/>
    </source>
</evidence>
<sequence>MASTSTQPELILTPVMILRGHTEGITNMSYFQDGKRFISGSSWDKTIRRWDLQSGEEIEEEREESLDDDGQAVVVSRDGRWIITSSDDDNNNDDDDDDDDDECDNLKAYEVETGIVKRFEDYGSESRIDISPDNILVAGA</sequence>
<evidence type="ECO:0000256" key="2">
    <source>
        <dbReference type="SAM" id="MobiDB-lite"/>
    </source>
</evidence>
<gene>
    <name evidence="3" type="ORF">AZE42_10866</name>
</gene>
<evidence type="ECO:0000256" key="1">
    <source>
        <dbReference type="PROSITE-ProRule" id="PRU00221"/>
    </source>
</evidence>
<dbReference type="Gene3D" id="2.130.10.10">
    <property type="entry name" value="YVTN repeat-like/Quinoprotein amine dehydrogenase"/>
    <property type="match status" value="1"/>
</dbReference>
<keyword evidence="4" id="KW-1185">Reference proteome</keyword>
<dbReference type="SUPFAM" id="SSF82171">
    <property type="entry name" value="DPP6 N-terminal domain-like"/>
    <property type="match status" value="1"/>
</dbReference>
<protein>
    <submittedName>
        <fullName evidence="3">Uncharacterized protein</fullName>
    </submittedName>
</protein>
<accession>A0A1J8Q758</accession>
<reference evidence="3 4" key="1">
    <citation type="submission" date="2016-03" db="EMBL/GenBank/DDBJ databases">
        <title>Comparative genomics of the ectomycorrhizal sister species Rhizopogon vinicolor and Rhizopogon vesiculosus (Basidiomycota: Boletales) reveals a divergence of the mating type B locus.</title>
        <authorList>
            <person name="Mujic A.B."/>
            <person name="Kuo A."/>
            <person name="Tritt A."/>
            <person name="Lipzen A."/>
            <person name="Chen C."/>
            <person name="Johnson J."/>
            <person name="Sharma A."/>
            <person name="Barry K."/>
            <person name="Grigoriev I.V."/>
            <person name="Spatafora J.W."/>
        </authorList>
    </citation>
    <scope>NUCLEOTIDE SEQUENCE [LARGE SCALE GENOMIC DNA]</scope>
    <source>
        <strain evidence="3 4">AM-OR11-056</strain>
    </source>
</reference>
<feature type="non-terminal residue" evidence="3">
    <location>
        <position position="140"/>
    </location>
</feature>
<proteinExistence type="predicted"/>
<comment type="caution">
    <text evidence="3">The sequence shown here is derived from an EMBL/GenBank/DDBJ whole genome shotgun (WGS) entry which is preliminary data.</text>
</comment>
<feature type="compositionally biased region" description="Acidic residues" evidence="2">
    <location>
        <begin position="86"/>
        <end position="103"/>
    </location>
</feature>
<dbReference type="Pfam" id="PF00400">
    <property type="entry name" value="WD40"/>
    <property type="match status" value="1"/>
</dbReference>
<dbReference type="EMBL" id="LVVM01005907">
    <property type="protein sequence ID" value="OJA09489.1"/>
    <property type="molecule type" value="Genomic_DNA"/>
</dbReference>
<dbReference type="PROSITE" id="PS50082">
    <property type="entry name" value="WD_REPEATS_2"/>
    <property type="match status" value="1"/>
</dbReference>
<dbReference type="Proteomes" id="UP000183567">
    <property type="component" value="Unassembled WGS sequence"/>
</dbReference>
<dbReference type="PROSITE" id="PS50294">
    <property type="entry name" value="WD_REPEATS_REGION"/>
    <property type="match status" value="1"/>
</dbReference>
<dbReference type="InterPro" id="IPR001680">
    <property type="entry name" value="WD40_rpt"/>
</dbReference>